<dbReference type="OrthoDB" id="5123002at2"/>
<gene>
    <name evidence="1" type="ORF">D4765_10135</name>
</gene>
<protein>
    <submittedName>
        <fullName evidence="1">Uncharacterized protein</fullName>
    </submittedName>
</protein>
<dbReference type="RefSeq" id="WP_136642187.1">
    <property type="nucleotide sequence ID" value="NZ_QYRT01000017.1"/>
</dbReference>
<dbReference type="Proteomes" id="UP000306192">
    <property type="component" value="Unassembled WGS sequence"/>
</dbReference>
<dbReference type="EMBL" id="QYRT01000017">
    <property type="protein sequence ID" value="TIH36138.1"/>
    <property type="molecule type" value="Genomic_DNA"/>
</dbReference>
<reference evidence="1 2" key="1">
    <citation type="journal article" date="2019" name="Microorganisms">
        <title>Systematic Affiliation and Genome Analysis of Subtercola vilae DB165(T) with Particular Emphasis on Cold Adaptation of an Isolate from a High-Altitude Cold Volcano Lake.</title>
        <authorList>
            <person name="Villalobos A.S."/>
            <person name="Wiese J."/>
            <person name="Imhoff J.F."/>
            <person name="Dorador C."/>
            <person name="Keller A."/>
            <person name="Hentschel U."/>
        </authorList>
    </citation>
    <scope>NUCLEOTIDE SEQUENCE [LARGE SCALE GENOMIC DNA]</scope>
    <source>
        <strain evidence="1 2">DB165</strain>
    </source>
</reference>
<keyword evidence="2" id="KW-1185">Reference proteome</keyword>
<evidence type="ECO:0000313" key="1">
    <source>
        <dbReference type="EMBL" id="TIH36138.1"/>
    </source>
</evidence>
<dbReference type="AlphaFoldDB" id="A0A4T2C218"/>
<organism evidence="1 2">
    <name type="scientific">Subtercola vilae</name>
    <dbReference type="NCBI Taxonomy" id="2056433"/>
    <lineage>
        <taxon>Bacteria</taxon>
        <taxon>Bacillati</taxon>
        <taxon>Actinomycetota</taxon>
        <taxon>Actinomycetes</taxon>
        <taxon>Micrococcales</taxon>
        <taxon>Microbacteriaceae</taxon>
        <taxon>Subtercola</taxon>
    </lineage>
</organism>
<sequence length="150" mass="16797">MASAVEYLRSVVRVFPDYADTVLWFAPGPVAYEDAHLTKELEARMKAWENSYYAALTELFEWQKGFDVVAFDRRGLGLATSLADELGDALGVEYRNHQDGGQEAVTLRGAGEGTNPAARAAFLELSRVSRETIDHQPHYMPGTVFLRQER</sequence>
<comment type="caution">
    <text evidence="1">The sequence shown here is derived from an EMBL/GenBank/DDBJ whole genome shotgun (WGS) entry which is preliminary data.</text>
</comment>
<accession>A0A4T2C218</accession>
<name>A0A4T2C218_9MICO</name>
<proteinExistence type="predicted"/>
<evidence type="ECO:0000313" key="2">
    <source>
        <dbReference type="Proteomes" id="UP000306192"/>
    </source>
</evidence>